<feature type="region of interest" description="Disordered" evidence="9">
    <location>
        <begin position="163"/>
        <end position="190"/>
    </location>
</feature>
<keyword evidence="8" id="KW-0539">Nucleus</keyword>
<dbReference type="AlphaFoldDB" id="A0AAN6JM31"/>
<evidence type="ECO:0000256" key="4">
    <source>
        <dbReference type="ARBA" id="ARBA00022603"/>
    </source>
</evidence>
<evidence type="ECO:0000256" key="8">
    <source>
        <dbReference type="ARBA" id="ARBA00023242"/>
    </source>
</evidence>
<evidence type="ECO:0000256" key="1">
    <source>
        <dbReference type="ARBA" id="ARBA00004123"/>
    </source>
</evidence>
<dbReference type="InterPro" id="IPR039977">
    <property type="entry name" value="Suv4-20/Set9"/>
</dbReference>
<keyword evidence="4 10" id="KW-0489">Methyltransferase</keyword>
<dbReference type="PANTHER" id="PTHR12977:SF4">
    <property type="entry name" value="HISTONE-LYSINE N-METHYLTRANSFERASE KMT5B"/>
    <property type="match status" value="1"/>
</dbReference>
<keyword evidence="5 10" id="KW-0808">Transferase</keyword>
<dbReference type="GO" id="GO:0005694">
    <property type="term" value="C:chromosome"/>
    <property type="evidence" value="ECO:0007669"/>
    <property type="project" value="UniProtKB-SubCell"/>
</dbReference>
<dbReference type="EMBL" id="JAPDMQ010001262">
    <property type="protein sequence ID" value="KAK0518511.1"/>
    <property type="molecule type" value="Genomic_DNA"/>
</dbReference>
<evidence type="ECO:0000256" key="3">
    <source>
        <dbReference type="ARBA" id="ARBA00022454"/>
    </source>
</evidence>
<comment type="caution">
    <text evidence="10">The sequence shown here is derived from an EMBL/GenBank/DDBJ whole genome shotgun (WGS) entry which is preliminary data.</text>
</comment>
<feature type="compositionally biased region" description="Basic and acidic residues" evidence="9">
    <location>
        <begin position="223"/>
        <end position="233"/>
    </location>
</feature>
<sequence>MPAKAQARPTGAAEAAATAEAAETKGKGRGRPTAPRPTDLSDDDDVLTNIFIDCACFDEYGIACHKMNADYTPRRLRAVTKQLHLLVHNLLNGATSTQQALEWTCELRLVRQHIANKAPSQRNAFLVHAERYLRMFLPEAAFDIVESTRYKDTIARLQAAAANQYATSSDPARSTTPPAPRSSRSSGAPKVDMAVRATRAYHPGELVPHLTGGFLALTDEEDDRMKAEADAAREGLQPGQIATSAVPARDFS</sequence>
<keyword evidence="3" id="KW-0158">Chromosome</keyword>
<dbReference type="EC" id="2.1.1.354" evidence="10"/>
<feature type="compositionally biased region" description="Low complexity" evidence="9">
    <location>
        <begin position="10"/>
        <end position="21"/>
    </location>
</feature>
<accession>A0AAN6JM31</accession>
<dbReference type="Proteomes" id="UP001176521">
    <property type="component" value="Unassembled WGS sequence"/>
</dbReference>
<gene>
    <name evidence="10" type="primary">set9_2</name>
    <name evidence="10" type="ORF">OC842_007770</name>
</gene>
<keyword evidence="11" id="KW-1185">Reference proteome</keyword>
<dbReference type="InterPro" id="IPR041938">
    <property type="entry name" value="Hist-Lys_N-MTase_N"/>
</dbReference>
<feature type="non-terminal residue" evidence="10">
    <location>
        <position position="252"/>
    </location>
</feature>
<reference evidence="10" key="1">
    <citation type="journal article" date="2023" name="PhytoFront">
        <title>Draft Genome Resources of Seven Strains of Tilletia horrida, Causal Agent of Kernel Smut of Rice.</title>
        <authorList>
            <person name="Khanal S."/>
            <person name="Antony Babu S."/>
            <person name="Zhou X.G."/>
        </authorList>
    </citation>
    <scope>NUCLEOTIDE SEQUENCE</scope>
    <source>
        <strain evidence="10">TX3</strain>
    </source>
</reference>
<dbReference type="PANTHER" id="PTHR12977">
    <property type="entry name" value="SUPPRESSOR OF VARIEGATION 4-20-RELATED"/>
    <property type="match status" value="1"/>
</dbReference>
<evidence type="ECO:0000256" key="7">
    <source>
        <dbReference type="ARBA" id="ARBA00022853"/>
    </source>
</evidence>
<comment type="subcellular location">
    <subcellularLocation>
        <location evidence="2">Chromosome</location>
    </subcellularLocation>
    <subcellularLocation>
        <location evidence="1">Nucleus</location>
    </subcellularLocation>
</comment>
<dbReference type="Gene3D" id="1.10.10.1700">
    <property type="entry name" value="Histone-lysine N-methyltransferase"/>
    <property type="match status" value="1"/>
</dbReference>
<keyword evidence="7" id="KW-0156">Chromatin regulator</keyword>
<evidence type="ECO:0000313" key="11">
    <source>
        <dbReference type="Proteomes" id="UP001176521"/>
    </source>
</evidence>
<dbReference type="GO" id="GO:0042799">
    <property type="term" value="F:histone H4K20 methyltransferase activity"/>
    <property type="evidence" value="ECO:0007669"/>
    <property type="project" value="TreeGrafter"/>
</dbReference>
<organism evidence="10 11">
    <name type="scientific">Tilletia horrida</name>
    <dbReference type="NCBI Taxonomy" id="155126"/>
    <lineage>
        <taxon>Eukaryota</taxon>
        <taxon>Fungi</taxon>
        <taxon>Dikarya</taxon>
        <taxon>Basidiomycota</taxon>
        <taxon>Ustilaginomycotina</taxon>
        <taxon>Exobasidiomycetes</taxon>
        <taxon>Tilletiales</taxon>
        <taxon>Tilletiaceae</taxon>
        <taxon>Tilletia</taxon>
    </lineage>
</organism>
<evidence type="ECO:0000256" key="9">
    <source>
        <dbReference type="SAM" id="MobiDB-lite"/>
    </source>
</evidence>
<dbReference type="GO" id="GO:0005634">
    <property type="term" value="C:nucleus"/>
    <property type="evidence" value="ECO:0007669"/>
    <property type="project" value="UniProtKB-SubCell"/>
</dbReference>
<feature type="compositionally biased region" description="Low complexity" evidence="9">
    <location>
        <begin position="163"/>
        <end position="186"/>
    </location>
</feature>
<proteinExistence type="predicted"/>
<evidence type="ECO:0000256" key="6">
    <source>
        <dbReference type="ARBA" id="ARBA00022691"/>
    </source>
</evidence>
<feature type="region of interest" description="Disordered" evidence="9">
    <location>
        <begin position="221"/>
        <end position="252"/>
    </location>
</feature>
<evidence type="ECO:0000256" key="5">
    <source>
        <dbReference type="ARBA" id="ARBA00022679"/>
    </source>
</evidence>
<dbReference type="GO" id="GO:0140999">
    <property type="term" value="F:histone H3K4 trimethyltransferase activity"/>
    <property type="evidence" value="ECO:0007669"/>
    <property type="project" value="UniProtKB-EC"/>
</dbReference>
<protein>
    <submittedName>
        <fullName evidence="10">Histone lysine methyltransferase Set9</fullName>
        <ecNumber evidence="10">2.1.1.354</ecNumber>
    </submittedName>
</protein>
<dbReference type="GO" id="GO:0032259">
    <property type="term" value="P:methylation"/>
    <property type="evidence" value="ECO:0007669"/>
    <property type="project" value="UniProtKB-KW"/>
</dbReference>
<evidence type="ECO:0000313" key="10">
    <source>
        <dbReference type="EMBL" id="KAK0518511.1"/>
    </source>
</evidence>
<feature type="region of interest" description="Disordered" evidence="9">
    <location>
        <begin position="1"/>
        <end position="41"/>
    </location>
</feature>
<name>A0AAN6JM31_9BASI</name>
<keyword evidence="6" id="KW-0949">S-adenosyl-L-methionine</keyword>
<evidence type="ECO:0000256" key="2">
    <source>
        <dbReference type="ARBA" id="ARBA00004286"/>
    </source>
</evidence>